<dbReference type="AlphaFoldDB" id="A0A368SHJ8"/>
<gene>
    <name evidence="1" type="ORF">SETIT_9G173400v2</name>
</gene>
<accession>A0A368SHJ8</accession>
<name>A0A368SHJ8_SETIT</name>
<dbReference type="SUPFAM" id="SSF51717">
    <property type="entry name" value="Dihydropteroate synthetase-like"/>
    <property type="match status" value="1"/>
</dbReference>
<reference evidence="1" key="2">
    <citation type="submission" date="2015-07" db="EMBL/GenBank/DDBJ databases">
        <authorList>
            <person name="Noorani M."/>
        </authorList>
    </citation>
    <scope>NUCLEOTIDE SEQUENCE</scope>
    <source>
        <strain evidence="1">Yugu1</strain>
    </source>
</reference>
<reference evidence="1" key="1">
    <citation type="journal article" date="2012" name="Nat. Biotechnol.">
        <title>Reference genome sequence of the model plant Setaria.</title>
        <authorList>
            <person name="Bennetzen J.L."/>
            <person name="Schmutz J."/>
            <person name="Wang H."/>
            <person name="Percifield R."/>
            <person name="Hawkins J."/>
            <person name="Pontaroli A.C."/>
            <person name="Estep M."/>
            <person name="Feng L."/>
            <person name="Vaughn J.N."/>
            <person name="Grimwood J."/>
            <person name="Jenkins J."/>
            <person name="Barry K."/>
            <person name="Lindquist E."/>
            <person name="Hellsten U."/>
            <person name="Deshpande S."/>
            <person name="Wang X."/>
            <person name="Wu X."/>
            <person name="Mitros T."/>
            <person name="Triplett J."/>
            <person name="Yang X."/>
            <person name="Ye C.Y."/>
            <person name="Mauro-Herrera M."/>
            <person name="Wang L."/>
            <person name="Li P."/>
            <person name="Sharma M."/>
            <person name="Sharma R."/>
            <person name="Ronald P.C."/>
            <person name="Panaud O."/>
            <person name="Kellogg E.A."/>
            <person name="Brutnell T.P."/>
            <person name="Doust A.N."/>
            <person name="Tuskan G.A."/>
            <person name="Rokhsar D."/>
            <person name="Devos K.M."/>
        </authorList>
    </citation>
    <scope>NUCLEOTIDE SEQUENCE [LARGE SCALE GENOMIC DNA]</scope>
    <source>
        <strain evidence="1">Yugu1</strain>
    </source>
</reference>
<evidence type="ECO:0000313" key="1">
    <source>
        <dbReference type="EMBL" id="RCV41916.1"/>
    </source>
</evidence>
<organism evidence="1">
    <name type="scientific">Setaria italica</name>
    <name type="common">Foxtail millet</name>
    <name type="synonym">Panicum italicum</name>
    <dbReference type="NCBI Taxonomy" id="4555"/>
    <lineage>
        <taxon>Eukaryota</taxon>
        <taxon>Viridiplantae</taxon>
        <taxon>Streptophyta</taxon>
        <taxon>Embryophyta</taxon>
        <taxon>Tracheophyta</taxon>
        <taxon>Spermatophyta</taxon>
        <taxon>Magnoliopsida</taxon>
        <taxon>Liliopsida</taxon>
        <taxon>Poales</taxon>
        <taxon>Poaceae</taxon>
        <taxon>PACMAD clade</taxon>
        <taxon>Panicoideae</taxon>
        <taxon>Panicodae</taxon>
        <taxon>Paniceae</taxon>
        <taxon>Cenchrinae</taxon>
        <taxon>Setaria</taxon>
    </lineage>
</organism>
<dbReference type="GO" id="GO:0009396">
    <property type="term" value="P:folic acid-containing compound biosynthetic process"/>
    <property type="evidence" value="ECO:0007669"/>
    <property type="project" value="InterPro"/>
</dbReference>
<dbReference type="PANTHER" id="PTHR20941">
    <property type="entry name" value="FOLATE SYNTHESIS PROTEINS"/>
    <property type="match status" value="1"/>
</dbReference>
<protein>
    <submittedName>
        <fullName evidence="1">Uncharacterized protein</fullName>
    </submittedName>
</protein>
<dbReference type="PANTHER" id="PTHR20941:SF1">
    <property type="entry name" value="FOLIC ACID SYNTHESIS PROTEIN FOL1"/>
    <property type="match status" value="1"/>
</dbReference>
<dbReference type="InterPro" id="IPR045031">
    <property type="entry name" value="DHP_synth-like"/>
</dbReference>
<dbReference type="EMBL" id="CM003536">
    <property type="protein sequence ID" value="RCV41916.1"/>
    <property type="molecule type" value="Genomic_DNA"/>
</dbReference>
<sequence>MEILELEAAVSRVTLLVFEHVDIIDITDRSLQDRELQRLVPMLDAIMKIPDTEGKVLLVDTLYAKVTGELVTTSFKSDQNLQLLSAIIHRKIDMPKKDWCFTCTMLLELSRKRFLGGKCNCVNPIGRHTTTVSATTYARFSVANLIRTRNARFGVDTENKVQN</sequence>
<dbReference type="OrthoDB" id="10441221at2759"/>
<dbReference type="InterPro" id="IPR011005">
    <property type="entry name" value="Dihydropteroate_synth-like_sf"/>
</dbReference>
<proteinExistence type="predicted"/>
<dbReference type="STRING" id="4555.A0A368SHJ8"/>